<dbReference type="AlphaFoldDB" id="A0A0N4Z2S7"/>
<sequence>LRDHVHIAAEEGVGLDRGAGIPVAVFAAFQRLVAADAVQIHALERQVGVQRRAPGGVVATGLGVHVAADGGGEARGQAPAGLGVILVGGDGRTRAQAGVQVADQIQALVLGLVDAAVDVQQEGQAVARGPIQQGAGAGAVGVAQALASDAVALPGAALFCRDRQSAAQALGQRAGDIALGAELVLAAPFGHQTGGQLVRGTLGHEADGPAGGVAAIEGALRTAQDLDAIDVEDQALRHDRDRIGDLVHIDADGGRVVRGIVLEADAAQAELGRAAAEGRFDLEVGRGVLKLVDVGDALLRQAFAAEDAEGDADVLSRLFTPLSGDDDLVDGGDPIRRRLLSHGGGGTQGRERPGGYADQKTIHRLIPPNDAAWTVLGGLAAAANGTRVPSSLHLSSASKIVQRSELCRLPGGATFSPLCHARIFRSTATRASEGRWCAGANNDAGDVADIAESVGQGAGEEVAVARFEHSRLTVDGDFQAAGNDQTAFLAFVGQHDPPAVRARLVGLVQDLQAAVLTRAELAIGDLAARDVGQFVVAIEVLGRGLELGTEELAQRHASGVQQAFQRADRGTGPAAFDQADGAGGHARLSRQGPLGQAQTIPQGAQARSDDVQVIGRSGHDLGRVGHVVDADPFVGLVRQVEHAGAVGDAVFQPADAVDVLLVIGAGRADELGLLPQHSLDGGGGGAGDGAVAVGHAGGHLEQVAHLVAEAVALRRQPVEDGLHLALHVVQRLLDQEAAVDDHAAGISDAGRGQAVEALGLTAVDGVDVHRRLASALGDDRHVGMAGGHGGIELGFELFHHRAHVADGGVAQEGHGAVGDAALGLDLGPPDAAVADADPVHVQRLRDDDVIDAGRREPAALGQ</sequence>
<keyword evidence="2" id="KW-1185">Reference proteome</keyword>
<proteinExistence type="predicted"/>
<feature type="region of interest" description="Disordered" evidence="1">
    <location>
        <begin position="580"/>
        <end position="608"/>
    </location>
</feature>
<reference evidence="3" key="1">
    <citation type="submission" date="2017-02" db="UniProtKB">
        <authorList>
            <consortium name="WormBaseParasite"/>
        </authorList>
    </citation>
    <scope>IDENTIFICATION</scope>
</reference>
<evidence type="ECO:0000313" key="3">
    <source>
        <dbReference type="WBParaSite" id="PTRK_0000118100.1"/>
    </source>
</evidence>
<dbReference type="Proteomes" id="UP000038045">
    <property type="component" value="Unplaced"/>
</dbReference>
<evidence type="ECO:0000313" key="2">
    <source>
        <dbReference type="Proteomes" id="UP000038045"/>
    </source>
</evidence>
<accession>A0A0N4Z2S7</accession>
<evidence type="ECO:0000256" key="1">
    <source>
        <dbReference type="SAM" id="MobiDB-lite"/>
    </source>
</evidence>
<organism evidence="2 3">
    <name type="scientific">Parastrongyloides trichosuri</name>
    <name type="common">Possum-specific nematode worm</name>
    <dbReference type="NCBI Taxonomy" id="131310"/>
    <lineage>
        <taxon>Eukaryota</taxon>
        <taxon>Metazoa</taxon>
        <taxon>Ecdysozoa</taxon>
        <taxon>Nematoda</taxon>
        <taxon>Chromadorea</taxon>
        <taxon>Rhabditida</taxon>
        <taxon>Tylenchina</taxon>
        <taxon>Panagrolaimomorpha</taxon>
        <taxon>Strongyloidoidea</taxon>
        <taxon>Strongyloididae</taxon>
        <taxon>Parastrongyloides</taxon>
    </lineage>
</organism>
<dbReference type="WBParaSite" id="PTRK_0000118100.1">
    <property type="protein sequence ID" value="PTRK_0000118100.1"/>
    <property type="gene ID" value="PTRK_0000118100"/>
</dbReference>
<name>A0A0N4Z2S7_PARTI</name>
<protein>
    <submittedName>
        <fullName evidence="3">Ketoacyl_synth_N domain-containing protein</fullName>
    </submittedName>
</protein>